<proteinExistence type="predicted"/>
<protein>
    <submittedName>
        <fullName evidence="1">Uncharacterized protein</fullName>
    </submittedName>
</protein>
<organism evidence="1 2">
    <name type="scientific">Sphaerodactylus townsendi</name>
    <dbReference type="NCBI Taxonomy" id="933632"/>
    <lineage>
        <taxon>Eukaryota</taxon>
        <taxon>Metazoa</taxon>
        <taxon>Chordata</taxon>
        <taxon>Craniata</taxon>
        <taxon>Vertebrata</taxon>
        <taxon>Euteleostomi</taxon>
        <taxon>Lepidosauria</taxon>
        <taxon>Squamata</taxon>
        <taxon>Bifurcata</taxon>
        <taxon>Gekkota</taxon>
        <taxon>Sphaerodactylidae</taxon>
        <taxon>Sphaerodactylus</taxon>
    </lineage>
</organism>
<evidence type="ECO:0000313" key="2">
    <source>
        <dbReference type="Proteomes" id="UP000827872"/>
    </source>
</evidence>
<keyword evidence="2" id="KW-1185">Reference proteome</keyword>
<dbReference type="EMBL" id="CM037629">
    <property type="protein sequence ID" value="KAH7990230.1"/>
    <property type="molecule type" value="Genomic_DNA"/>
</dbReference>
<comment type="caution">
    <text evidence="1">The sequence shown here is derived from an EMBL/GenBank/DDBJ whole genome shotgun (WGS) entry which is preliminary data.</text>
</comment>
<reference evidence="1" key="1">
    <citation type="submission" date="2021-08" db="EMBL/GenBank/DDBJ databases">
        <title>The first chromosome-level gecko genome reveals the dynamic sex chromosomes of Neotropical dwarf geckos (Sphaerodactylidae: Sphaerodactylus).</title>
        <authorList>
            <person name="Pinto B.J."/>
            <person name="Keating S.E."/>
            <person name="Gamble T."/>
        </authorList>
    </citation>
    <scope>NUCLEOTIDE SEQUENCE</scope>
    <source>
        <strain evidence="1">TG3544</strain>
    </source>
</reference>
<gene>
    <name evidence="1" type="ORF">K3G42_004608</name>
</gene>
<accession>A0ACB8ECV0</accession>
<evidence type="ECO:0000313" key="1">
    <source>
        <dbReference type="EMBL" id="KAH7990230.1"/>
    </source>
</evidence>
<name>A0ACB8ECV0_9SAUR</name>
<sequence>MRNTNAAVSKRQLHFRIRFCISGPFLVNFLNASALTSAIQFHTKYKCWMLLFWGLKPLLYRKTEIKRKMFILDLCCGSFLPVRCRRLIRHCRQVQGHQSQVSKRRFFTQTSCCTENIWIRTWGLELPRTDKAAIKNTPPCGWAGEKADIVSQNPWKHSFLLFYIKFPMKIFLAFPSSLTALLIMQIDWYISNALWEARGLHCVFWVFFQVCIGHCNVSECQYLSS</sequence>
<dbReference type="Proteomes" id="UP000827872">
    <property type="component" value="Linkage Group LG16"/>
</dbReference>